<dbReference type="UniPathway" id="UPA00344"/>
<dbReference type="PANTHER" id="PTHR33359">
    <property type="entry name" value="MOLYBDOPTERIN SYNTHASE SULFUR CARRIER SUBUNIT"/>
    <property type="match status" value="1"/>
</dbReference>
<dbReference type="Gene3D" id="3.10.20.30">
    <property type="match status" value="1"/>
</dbReference>
<dbReference type="InterPro" id="IPR044672">
    <property type="entry name" value="MOCS2A"/>
</dbReference>
<dbReference type="Pfam" id="PF02597">
    <property type="entry name" value="ThiS"/>
    <property type="match status" value="1"/>
</dbReference>
<keyword evidence="1" id="KW-0547">Nucleotide-binding</keyword>
<dbReference type="EMBL" id="CP053435">
    <property type="protein sequence ID" value="QJW88811.1"/>
    <property type="molecule type" value="Genomic_DNA"/>
</dbReference>
<dbReference type="InterPro" id="IPR016155">
    <property type="entry name" value="Mopterin_synth/thiamin_S_b"/>
</dbReference>
<dbReference type="GO" id="GO:0000166">
    <property type="term" value="F:nucleotide binding"/>
    <property type="evidence" value="ECO:0007669"/>
    <property type="project" value="UniProtKB-KW"/>
</dbReference>
<evidence type="ECO:0000256" key="1">
    <source>
        <dbReference type="ARBA" id="ARBA00022741"/>
    </source>
</evidence>
<evidence type="ECO:0000256" key="3">
    <source>
        <dbReference type="ARBA" id="ARBA00024247"/>
    </source>
</evidence>
<gene>
    <name evidence="4" type="ORF">HNV11_05150</name>
</gene>
<organism evidence="4 5">
    <name type="scientific">Spirosoma taeanense</name>
    <dbReference type="NCBI Taxonomy" id="2735870"/>
    <lineage>
        <taxon>Bacteria</taxon>
        <taxon>Pseudomonadati</taxon>
        <taxon>Bacteroidota</taxon>
        <taxon>Cytophagia</taxon>
        <taxon>Cytophagales</taxon>
        <taxon>Cytophagaceae</taxon>
        <taxon>Spirosoma</taxon>
    </lineage>
</organism>
<dbReference type="GO" id="GO:1990133">
    <property type="term" value="C:molybdopterin adenylyltransferase complex"/>
    <property type="evidence" value="ECO:0007669"/>
    <property type="project" value="TreeGrafter"/>
</dbReference>
<dbReference type="CDD" id="cd00754">
    <property type="entry name" value="Ubl_MoaD"/>
    <property type="match status" value="1"/>
</dbReference>
<accession>A0A6M5Y6H1</accession>
<proteinExistence type="inferred from homology"/>
<dbReference type="InterPro" id="IPR003749">
    <property type="entry name" value="ThiS/MoaD-like"/>
</dbReference>
<keyword evidence="5" id="KW-1185">Reference proteome</keyword>
<dbReference type="KEGG" id="stae:HNV11_05150"/>
<dbReference type="InterPro" id="IPR012675">
    <property type="entry name" value="Beta-grasp_dom_sf"/>
</dbReference>
<protein>
    <recommendedName>
        <fullName evidence="3">Molybdopterin synthase sulfur carrier subunit</fullName>
    </recommendedName>
</protein>
<dbReference type="RefSeq" id="WP_171738649.1">
    <property type="nucleotide sequence ID" value="NZ_CP053435.1"/>
</dbReference>
<evidence type="ECO:0000313" key="5">
    <source>
        <dbReference type="Proteomes" id="UP000502756"/>
    </source>
</evidence>
<comment type="similarity">
    <text evidence="2">Belongs to the MoaD family.</text>
</comment>
<evidence type="ECO:0000313" key="4">
    <source>
        <dbReference type="EMBL" id="QJW88811.1"/>
    </source>
</evidence>
<dbReference type="Proteomes" id="UP000502756">
    <property type="component" value="Chromosome"/>
</dbReference>
<dbReference type="AlphaFoldDB" id="A0A6M5Y6H1"/>
<name>A0A6M5Y6H1_9BACT</name>
<sequence length="82" mass="8672">MNTTVLVLLFGITRDLTGQSAVSVPLSEGMRVGDLLTHLHLQYPELAGIRSLLVAVNGEYAERDQALGSNDEIALIPPVSGG</sequence>
<dbReference type="GO" id="GO:0006777">
    <property type="term" value="P:Mo-molybdopterin cofactor biosynthetic process"/>
    <property type="evidence" value="ECO:0007669"/>
    <property type="project" value="InterPro"/>
</dbReference>
<evidence type="ECO:0000256" key="2">
    <source>
        <dbReference type="ARBA" id="ARBA00024200"/>
    </source>
</evidence>
<reference evidence="4 5" key="1">
    <citation type="submission" date="2020-05" db="EMBL/GenBank/DDBJ databases">
        <title>Genome sequencing of Spirosoma sp. TS118.</title>
        <authorList>
            <person name="Lee J.-H."/>
            <person name="Jeong S."/>
            <person name="Zhao L."/>
            <person name="Jung J.-H."/>
            <person name="Kim M.-K."/>
            <person name="Lim S."/>
        </authorList>
    </citation>
    <scope>NUCLEOTIDE SEQUENCE [LARGE SCALE GENOMIC DNA]</scope>
    <source>
        <strain evidence="4 5">TS118</strain>
    </source>
</reference>
<dbReference type="PANTHER" id="PTHR33359:SF1">
    <property type="entry name" value="MOLYBDOPTERIN SYNTHASE SULFUR CARRIER SUBUNIT"/>
    <property type="match status" value="1"/>
</dbReference>
<dbReference type="SUPFAM" id="SSF54285">
    <property type="entry name" value="MoaD/ThiS"/>
    <property type="match status" value="1"/>
</dbReference>